<organism evidence="4 5">
    <name type="scientific">Pseudoneobacillus rhizosphaerae</name>
    <dbReference type="NCBI Taxonomy" id="2880968"/>
    <lineage>
        <taxon>Bacteria</taxon>
        <taxon>Bacillati</taxon>
        <taxon>Bacillota</taxon>
        <taxon>Bacilli</taxon>
        <taxon>Bacillales</taxon>
        <taxon>Bacillaceae</taxon>
        <taxon>Pseudoneobacillus</taxon>
    </lineage>
</organism>
<keyword evidence="2" id="KW-1133">Transmembrane helix</keyword>
<feature type="domain" description="Glycosyltransferase 2-like" evidence="3">
    <location>
        <begin position="11"/>
        <end position="121"/>
    </location>
</feature>
<dbReference type="AlphaFoldDB" id="A0A9C7G621"/>
<evidence type="ECO:0000313" key="4">
    <source>
        <dbReference type="EMBL" id="CAG9606594.1"/>
    </source>
</evidence>
<comment type="caution">
    <text evidence="4">The sequence shown here is derived from an EMBL/GenBank/DDBJ whole genome shotgun (WGS) entry which is preliminary data.</text>
</comment>
<protein>
    <recommendedName>
        <fullName evidence="3">Glycosyltransferase 2-like domain-containing protein</fullName>
    </recommendedName>
</protein>
<evidence type="ECO:0000256" key="1">
    <source>
        <dbReference type="ARBA" id="ARBA00006739"/>
    </source>
</evidence>
<keyword evidence="2" id="KW-0472">Membrane</keyword>
<reference evidence="4" key="1">
    <citation type="submission" date="2021-10" db="EMBL/GenBank/DDBJ databases">
        <authorList>
            <person name="Criscuolo A."/>
        </authorList>
    </citation>
    <scope>NUCLEOTIDE SEQUENCE</scope>
    <source>
        <strain evidence="4">CIP111885</strain>
    </source>
</reference>
<comment type="similarity">
    <text evidence="1">Belongs to the glycosyltransferase 2 family.</text>
</comment>
<dbReference type="Pfam" id="PF00535">
    <property type="entry name" value="Glycos_transf_2"/>
    <property type="match status" value="1"/>
</dbReference>
<keyword evidence="2" id="KW-0812">Transmembrane</keyword>
<evidence type="ECO:0000256" key="2">
    <source>
        <dbReference type="SAM" id="Phobius"/>
    </source>
</evidence>
<evidence type="ECO:0000313" key="5">
    <source>
        <dbReference type="Proteomes" id="UP000789845"/>
    </source>
</evidence>
<dbReference type="InterPro" id="IPR029044">
    <property type="entry name" value="Nucleotide-diphossugar_trans"/>
</dbReference>
<dbReference type="SUPFAM" id="SSF53448">
    <property type="entry name" value="Nucleotide-diphospho-sugar transferases"/>
    <property type="match status" value="1"/>
</dbReference>
<dbReference type="Gene3D" id="3.90.550.10">
    <property type="entry name" value="Spore Coat Polysaccharide Biosynthesis Protein SpsA, Chain A"/>
    <property type="match status" value="1"/>
</dbReference>
<dbReference type="InterPro" id="IPR001173">
    <property type="entry name" value="Glyco_trans_2-like"/>
</dbReference>
<sequence>MVNNSQEKLITIITPTYNRGYLLERLYNSLVKQTNKNFKWLIIDDGSIDNTRNLIDQFISENNLNISYIYKTNGGKHTALNKGIKEIDSILTFIVDSDDYLTNDSIEKISEEWERIKHLNLSGICFLKGYSESKVVGDKYPEDYLIDNYINLSINKKIYGDKAEIWLTRLLKDNPFPEFEGEKFIGESVVWNKIANSHDMLFINRIIYLCEYMEDGLTKAGRKLRIKSPLGRMENAKLSFSSNKFSMIAKIKDIWIYICFGLFAKKNIKFLMKDSGIPILIILNLPFGYFLHKYWKVKYK</sequence>
<dbReference type="RefSeq" id="WP_230494885.1">
    <property type="nucleotide sequence ID" value="NZ_CAKJTG010000002.1"/>
</dbReference>
<dbReference type="EMBL" id="CAKJTG010000002">
    <property type="protein sequence ID" value="CAG9606594.1"/>
    <property type="molecule type" value="Genomic_DNA"/>
</dbReference>
<name>A0A9C7G621_9BACI</name>
<dbReference type="PANTHER" id="PTHR22916:SF3">
    <property type="entry name" value="UDP-GLCNAC:BETAGAL BETA-1,3-N-ACETYLGLUCOSAMINYLTRANSFERASE-LIKE PROTEIN 1"/>
    <property type="match status" value="1"/>
</dbReference>
<feature type="transmembrane region" description="Helical" evidence="2">
    <location>
        <begin position="276"/>
        <end position="295"/>
    </location>
</feature>
<dbReference type="Proteomes" id="UP000789845">
    <property type="component" value="Unassembled WGS sequence"/>
</dbReference>
<gene>
    <name evidence="4" type="ORF">NEOCIP111885_00282</name>
</gene>
<dbReference type="PANTHER" id="PTHR22916">
    <property type="entry name" value="GLYCOSYLTRANSFERASE"/>
    <property type="match status" value="1"/>
</dbReference>
<accession>A0A9C7G621</accession>
<evidence type="ECO:0000259" key="3">
    <source>
        <dbReference type="Pfam" id="PF00535"/>
    </source>
</evidence>
<proteinExistence type="inferred from homology"/>
<dbReference type="GO" id="GO:0016758">
    <property type="term" value="F:hexosyltransferase activity"/>
    <property type="evidence" value="ECO:0007669"/>
    <property type="project" value="UniProtKB-ARBA"/>
</dbReference>
<dbReference type="CDD" id="cd00761">
    <property type="entry name" value="Glyco_tranf_GTA_type"/>
    <property type="match status" value="1"/>
</dbReference>
<keyword evidence="5" id="KW-1185">Reference proteome</keyword>